<sequence>MIVRNSRHTALRLATLMVALLAAFGLVAGCSKAEGEAKKNDAPLPDATTMIDSSSAAAKALRDVYLDLSVDGTVPKLPVKSVSAYLTNDPKVAGQGDADVIFNGTQVKAKFVVVDSKLWAQFGAGQSYQDMGLAADIYDASAILDPNKGIANLIASVREPKAEGREQIGGVETVRLSGIIPGSALAGIVPKADLGDRPVTFWVQEAAPNNLVRANVGFDAGTLTVTLSDWGKKQQLIDPKTAK</sequence>
<dbReference type="RefSeq" id="WP_013125056.1">
    <property type="nucleotide sequence ID" value="NC_014158.1"/>
</dbReference>
<dbReference type="CDD" id="cd16334">
    <property type="entry name" value="LppX-like"/>
    <property type="match status" value="1"/>
</dbReference>
<keyword evidence="5" id="KW-0564">Palmitate</keyword>
<evidence type="ECO:0000256" key="4">
    <source>
        <dbReference type="ARBA" id="ARBA00022729"/>
    </source>
</evidence>
<reference evidence="9" key="1">
    <citation type="submission" date="2010-03" db="EMBL/GenBank/DDBJ databases">
        <title>The complete chromosome of Tsukamurella paurometabola DSM 20162.</title>
        <authorList>
            <consortium name="US DOE Joint Genome Institute (JGI-PGF)"/>
            <person name="Lucas S."/>
            <person name="Copeland A."/>
            <person name="Lapidus A."/>
            <person name="Glavina del Rio T."/>
            <person name="Dalin E."/>
            <person name="Tice H."/>
            <person name="Bruce D."/>
            <person name="Goodwin L."/>
            <person name="Pitluck S."/>
            <person name="Kyrpides N."/>
            <person name="Mavromatis K."/>
            <person name="Ivanova N."/>
            <person name="Mikhailova N."/>
            <person name="Munk A.C."/>
            <person name="Brettin T."/>
            <person name="Detter J.C."/>
            <person name="Tapia R."/>
            <person name="Han C."/>
            <person name="Larimer F."/>
            <person name="Land M."/>
            <person name="Hauser L."/>
            <person name="Markowitz V."/>
            <person name="Cheng J.-F."/>
            <person name="Hugenholtz P."/>
            <person name="Woyke T."/>
            <person name="Wu D."/>
            <person name="Jando M."/>
            <person name="Brambilla E."/>
            <person name="Klenk H.-P."/>
            <person name="Eisen J.A."/>
        </authorList>
    </citation>
    <scope>NUCLEOTIDE SEQUENCE [LARGE SCALE GENOMIC DNA]</scope>
    <source>
        <strain evidence="9">ATCC 8368 / DSM 20162 / CCUG 35730 / CIP 100753 / JCM 10117 / KCTC 9821 / NBRC 16120 / NCIMB 702349 / NCTC 13040</strain>
    </source>
</reference>
<evidence type="ECO:0000256" key="7">
    <source>
        <dbReference type="SAM" id="SignalP"/>
    </source>
</evidence>
<feature type="signal peptide" evidence="7">
    <location>
        <begin position="1"/>
        <end position="28"/>
    </location>
</feature>
<evidence type="ECO:0000313" key="9">
    <source>
        <dbReference type="Proteomes" id="UP000001213"/>
    </source>
</evidence>
<dbReference type="GO" id="GO:0030313">
    <property type="term" value="C:cell envelope"/>
    <property type="evidence" value="ECO:0007669"/>
    <property type="project" value="UniProtKB-SubCell"/>
</dbReference>
<feature type="chain" id="PRO_5039087853" description="LppX_LprAFG lipoprotein" evidence="7">
    <location>
        <begin position="29"/>
        <end position="243"/>
    </location>
</feature>
<comment type="subcellular location">
    <subcellularLocation>
        <location evidence="1">Cell envelope</location>
    </subcellularLocation>
</comment>
<accession>D5URF7</accession>
<dbReference type="InterPro" id="IPR029046">
    <property type="entry name" value="LolA/LolB/LppX"/>
</dbReference>
<dbReference type="STRING" id="521096.Tpau_0367"/>
<proteinExistence type="inferred from homology"/>
<keyword evidence="9" id="KW-1185">Reference proteome</keyword>
<reference evidence="8 9" key="2">
    <citation type="journal article" date="2011" name="Stand. Genomic Sci.">
        <title>Complete genome sequence of Tsukamurella paurometabola type strain (no. 33).</title>
        <authorList>
            <person name="Munk A.C."/>
            <person name="Lapidus A."/>
            <person name="Lucas S."/>
            <person name="Nolan M."/>
            <person name="Tice H."/>
            <person name="Cheng J.F."/>
            <person name="Del Rio T.G."/>
            <person name="Goodwin L."/>
            <person name="Pitluck S."/>
            <person name="Liolios K."/>
            <person name="Huntemann M."/>
            <person name="Ivanova N."/>
            <person name="Mavromatis K."/>
            <person name="Mikhailova N."/>
            <person name="Pati A."/>
            <person name="Chen A."/>
            <person name="Palaniappan K."/>
            <person name="Tapia R."/>
            <person name="Han C."/>
            <person name="Land M."/>
            <person name="Hauser L."/>
            <person name="Chang Y.J."/>
            <person name="Jeffries C.D."/>
            <person name="Brettin T."/>
            <person name="Yasawong M."/>
            <person name="Brambilla E.M."/>
            <person name="Rohde M."/>
            <person name="Sikorski J."/>
            <person name="Goker M."/>
            <person name="Detter J.C."/>
            <person name="Woyke T."/>
            <person name="Bristow J."/>
            <person name="Eisen J.A."/>
            <person name="Markowitz V."/>
            <person name="Hugenholtz P."/>
            <person name="Kyrpides N.C."/>
            <person name="Klenk H.P."/>
        </authorList>
    </citation>
    <scope>NUCLEOTIDE SEQUENCE [LARGE SCALE GENOMIC DNA]</scope>
    <source>
        <strain evidence="9">ATCC 8368 / DSM 20162 / CCUG 35730 / CIP 100753 / JCM 10117 / KCTC 9821 / NBRC 16120 / NCIMB 702349 / NCTC 13040</strain>
    </source>
</reference>
<dbReference type="Pfam" id="PF07161">
    <property type="entry name" value="LppX_LprAFG"/>
    <property type="match status" value="1"/>
</dbReference>
<name>D5URF7_TSUPD</name>
<dbReference type="SUPFAM" id="SSF89392">
    <property type="entry name" value="Prokaryotic lipoproteins and lipoprotein localization factors"/>
    <property type="match status" value="1"/>
</dbReference>
<dbReference type="eggNOG" id="ENOG50338Y0">
    <property type="taxonomic scope" value="Bacteria"/>
</dbReference>
<dbReference type="AlphaFoldDB" id="D5URF7"/>
<protein>
    <recommendedName>
        <fullName evidence="10">LppX_LprAFG lipoprotein</fullName>
    </recommendedName>
</protein>
<dbReference type="PROSITE" id="PS51257">
    <property type="entry name" value="PROKAR_LIPOPROTEIN"/>
    <property type="match status" value="1"/>
</dbReference>
<dbReference type="Proteomes" id="UP000001213">
    <property type="component" value="Chromosome"/>
</dbReference>
<dbReference type="EMBL" id="CP001966">
    <property type="protein sequence ID" value="ADG77010.1"/>
    <property type="molecule type" value="Genomic_DNA"/>
</dbReference>
<evidence type="ECO:0000256" key="2">
    <source>
        <dbReference type="ARBA" id="ARBA00009194"/>
    </source>
</evidence>
<evidence type="ECO:0000256" key="6">
    <source>
        <dbReference type="ARBA" id="ARBA00023288"/>
    </source>
</evidence>
<dbReference type="InterPro" id="IPR009830">
    <property type="entry name" value="LppX/LprAFG"/>
</dbReference>
<gene>
    <name evidence="8" type="ordered locus">Tpau_0367</name>
</gene>
<evidence type="ECO:0008006" key="10">
    <source>
        <dbReference type="Google" id="ProtNLM"/>
    </source>
</evidence>
<dbReference type="KEGG" id="tpr:Tpau_0367"/>
<dbReference type="Gene3D" id="2.50.20.20">
    <property type="match status" value="1"/>
</dbReference>
<evidence type="ECO:0000256" key="5">
    <source>
        <dbReference type="ARBA" id="ARBA00023139"/>
    </source>
</evidence>
<evidence type="ECO:0000256" key="3">
    <source>
        <dbReference type="ARBA" id="ARBA00022475"/>
    </source>
</evidence>
<evidence type="ECO:0000256" key="1">
    <source>
        <dbReference type="ARBA" id="ARBA00004196"/>
    </source>
</evidence>
<comment type="similarity">
    <text evidence="2">Belongs to the LppX/LprAFG lipoprotein family.</text>
</comment>
<dbReference type="HOGENOM" id="CLU_074100_1_0_11"/>
<evidence type="ECO:0000313" key="8">
    <source>
        <dbReference type="EMBL" id="ADG77010.1"/>
    </source>
</evidence>
<keyword evidence="3" id="KW-0472">Membrane</keyword>
<organism evidence="8 9">
    <name type="scientific">Tsukamurella paurometabola (strain ATCC 8368 / DSM 20162 / CCUG 35730 / CIP 100753 / JCM 10117 / KCTC 9821 / NBRC 16120 / NCIMB 702349 / NCTC 13040)</name>
    <name type="common">Corynebacterium paurometabolum</name>
    <dbReference type="NCBI Taxonomy" id="521096"/>
    <lineage>
        <taxon>Bacteria</taxon>
        <taxon>Bacillati</taxon>
        <taxon>Actinomycetota</taxon>
        <taxon>Actinomycetes</taxon>
        <taxon>Mycobacteriales</taxon>
        <taxon>Tsukamurellaceae</taxon>
        <taxon>Tsukamurella</taxon>
    </lineage>
</organism>
<keyword evidence="3" id="KW-1003">Cell membrane</keyword>
<keyword evidence="4 7" id="KW-0732">Signal</keyword>
<keyword evidence="6" id="KW-0449">Lipoprotein</keyword>